<protein>
    <submittedName>
        <fullName evidence="1">YwqG family protein</fullName>
    </submittedName>
</protein>
<dbReference type="RefSeq" id="WP_190449884.1">
    <property type="nucleotide sequence ID" value="NZ_JAMPLM010000087.1"/>
</dbReference>
<dbReference type="Gene3D" id="2.30.320.10">
    <property type="entry name" value="YwqG-like"/>
    <property type="match status" value="1"/>
</dbReference>
<dbReference type="PANTHER" id="PTHR36436">
    <property type="entry name" value="SLL5081 PROTEIN"/>
    <property type="match status" value="1"/>
</dbReference>
<evidence type="ECO:0000313" key="1">
    <source>
        <dbReference type="EMBL" id="MEP1062757.1"/>
    </source>
</evidence>
<evidence type="ECO:0000313" key="2">
    <source>
        <dbReference type="Proteomes" id="UP001476950"/>
    </source>
</evidence>
<comment type="caution">
    <text evidence="1">The sequence shown here is derived from an EMBL/GenBank/DDBJ whole genome shotgun (WGS) entry which is preliminary data.</text>
</comment>
<dbReference type="EMBL" id="JAMPLM010000087">
    <property type="protein sequence ID" value="MEP1062757.1"/>
    <property type="molecule type" value="Genomic_DNA"/>
</dbReference>
<organism evidence="1 2">
    <name type="scientific">Stenomitos frigidus AS-A4</name>
    <dbReference type="NCBI Taxonomy" id="2933935"/>
    <lineage>
        <taxon>Bacteria</taxon>
        <taxon>Bacillati</taxon>
        <taxon>Cyanobacteriota</taxon>
        <taxon>Cyanophyceae</taxon>
        <taxon>Leptolyngbyales</taxon>
        <taxon>Leptolyngbyaceae</taxon>
        <taxon>Stenomitos</taxon>
    </lineage>
</organism>
<dbReference type="PANTHER" id="PTHR36436:SF6">
    <property type="entry name" value="SLL5081 PROTEIN"/>
    <property type="match status" value="1"/>
</dbReference>
<dbReference type="Pfam" id="PF09234">
    <property type="entry name" value="DUF1963"/>
    <property type="match status" value="1"/>
</dbReference>
<gene>
    <name evidence="1" type="ORF">NDI38_30745</name>
</gene>
<accession>A0ABV0KU32</accession>
<dbReference type="InterPro" id="IPR035948">
    <property type="entry name" value="YwqG-like_sf"/>
</dbReference>
<dbReference type="InterPro" id="IPR015315">
    <property type="entry name" value="DUF1963"/>
</dbReference>
<dbReference type="SUPFAM" id="SSF103032">
    <property type="entry name" value="Hypothetical protein YwqG"/>
    <property type="match status" value="1"/>
</dbReference>
<reference evidence="1 2" key="1">
    <citation type="submission" date="2022-04" db="EMBL/GenBank/DDBJ databases">
        <title>Positive selection, recombination, and allopatry shape intraspecific diversity of widespread and dominant cyanobacteria.</title>
        <authorList>
            <person name="Wei J."/>
            <person name="Shu W."/>
            <person name="Hu C."/>
        </authorList>
    </citation>
    <scope>NUCLEOTIDE SEQUENCE [LARGE SCALE GENOMIC DNA]</scope>
    <source>
        <strain evidence="1 2">AS-A4</strain>
    </source>
</reference>
<proteinExistence type="predicted"/>
<dbReference type="Proteomes" id="UP001476950">
    <property type="component" value="Unassembled WGS sequence"/>
</dbReference>
<name>A0ABV0KU32_9CYAN</name>
<keyword evidence="2" id="KW-1185">Reference proteome</keyword>
<sequence length="289" mass="32680">MTYKLENLGTGSALRQRLEEDLSTAEIEALESTIQPFIEIDVAPSQSSQAPTVGQSRLGGFPDLPVGFEYPRLKGKPAVLLAQINFAEVPSLEEFPETGLLQFYLADQPLQEFDYRFDLHQQNDAAALFFPAPLDDFIPQTHNRTQSNNPFIPTHHRLQFERKLAPATPFDTEFADLTIALEDFEFFGENYETALGELADSDDKNLITALNLLGGGGHKLGGYPGFLQGDPRQDIFPTTDWDPDEPFELLLRLISTRDVNVAGFHLYFLIKRSDLLRRDFSKVVFYFDR</sequence>